<sequence>MRAQAEAEHTYRFMHSYDPRKYITANPELAHCLEQIRSGYYNPAEPDLFQDIYLSLVTEDRFLICGPRTTRTTCERQSGKLAHTYRPPQKKTEDAVFRVIAVCLRAGACAYFSKSIYSLVRCPQDHAIRAHVMHSERGPRRSIEICGERGVRNEAKWSRMVLYNIAGAGRFSSDRTVAEYAREMWNVNPSESKLPPPSEPLEPKLPKFYIGI</sequence>
<dbReference type="Pfam" id="PF00343">
    <property type="entry name" value="Phosphorylase"/>
    <property type="match status" value="1"/>
</dbReference>
<dbReference type="AlphaFoldDB" id="A0A504YEI9"/>
<comment type="cofactor">
    <cofactor evidence="2">
        <name>pyridoxal 5'-phosphate</name>
        <dbReference type="ChEBI" id="CHEBI:597326"/>
    </cofactor>
</comment>
<dbReference type="GO" id="GO:0030170">
    <property type="term" value="F:pyridoxal phosphate binding"/>
    <property type="evidence" value="ECO:0007669"/>
    <property type="project" value="TreeGrafter"/>
</dbReference>
<evidence type="ECO:0000256" key="2">
    <source>
        <dbReference type="RuleBase" id="RU000587"/>
    </source>
</evidence>
<keyword evidence="4" id="KW-1185">Reference proteome</keyword>
<keyword evidence="2" id="KW-0119">Carbohydrate metabolism</keyword>
<dbReference type="GO" id="GO:0005980">
    <property type="term" value="P:glycogen catabolic process"/>
    <property type="evidence" value="ECO:0007669"/>
    <property type="project" value="TreeGrafter"/>
</dbReference>
<gene>
    <name evidence="3" type="ORF">FGIG_06375</name>
</gene>
<dbReference type="Proteomes" id="UP000316759">
    <property type="component" value="Unassembled WGS sequence"/>
</dbReference>
<dbReference type="PANTHER" id="PTHR11468:SF13">
    <property type="entry name" value="GLYCOGEN PHOSPHORYLASE"/>
    <property type="match status" value="1"/>
</dbReference>
<dbReference type="EC" id="2.4.1.1" evidence="2"/>
<evidence type="ECO:0000256" key="1">
    <source>
        <dbReference type="ARBA" id="ARBA00006047"/>
    </source>
</evidence>
<keyword evidence="2" id="KW-0663">Pyridoxal phosphate</keyword>
<comment type="function">
    <text evidence="2">Allosteric enzyme that catalyzes the rate-limiting step in glycogen catabolism, the phosphorolytic cleavage of glycogen to produce glucose-1-phosphate, and plays a central role in maintaining cellular and organismal glucose homeostasis.</text>
</comment>
<keyword evidence="2" id="KW-0328">Glycosyltransferase</keyword>
<dbReference type="Gene3D" id="3.40.50.2000">
    <property type="entry name" value="Glycogen Phosphorylase B"/>
    <property type="match status" value="1"/>
</dbReference>
<dbReference type="EMBL" id="SUNJ01013782">
    <property type="protein sequence ID" value="TPP57008.1"/>
    <property type="molecule type" value="Genomic_DNA"/>
</dbReference>
<dbReference type="PANTHER" id="PTHR11468">
    <property type="entry name" value="GLYCOGEN PHOSPHORYLASE"/>
    <property type="match status" value="1"/>
</dbReference>
<dbReference type="SUPFAM" id="SSF53756">
    <property type="entry name" value="UDP-Glycosyltransferase/glycogen phosphorylase"/>
    <property type="match status" value="1"/>
</dbReference>
<evidence type="ECO:0000313" key="3">
    <source>
        <dbReference type="EMBL" id="TPP57008.1"/>
    </source>
</evidence>
<comment type="similarity">
    <text evidence="1 2">Belongs to the glycogen phosphorylase family.</text>
</comment>
<dbReference type="OrthoDB" id="9215500at2759"/>
<reference evidence="3 4" key="1">
    <citation type="submission" date="2019-04" db="EMBL/GenBank/DDBJ databases">
        <title>Annotation for the trematode Fasciola gigantica.</title>
        <authorList>
            <person name="Choi Y.-J."/>
        </authorList>
    </citation>
    <scope>NUCLEOTIDE SEQUENCE [LARGE SCALE GENOMIC DNA]</scope>
    <source>
        <strain evidence="3">Uganda_cow_1</strain>
    </source>
</reference>
<comment type="catalytic activity">
    <reaction evidence="2">
        <text>[(1-&gt;4)-alpha-D-glucosyl](n) + phosphate = [(1-&gt;4)-alpha-D-glucosyl](n-1) + alpha-D-glucose 1-phosphate</text>
        <dbReference type="Rhea" id="RHEA:41732"/>
        <dbReference type="Rhea" id="RHEA-COMP:9584"/>
        <dbReference type="Rhea" id="RHEA-COMP:9586"/>
        <dbReference type="ChEBI" id="CHEBI:15444"/>
        <dbReference type="ChEBI" id="CHEBI:43474"/>
        <dbReference type="ChEBI" id="CHEBI:58601"/>
        <dbReference type="EC" id="2.4.1.1"/>
    </reaction>
</comment>
<name>A0A504YEI9_FASGI</name>
<dbReference type="GO" id="GO:0005737">
    <property type="term" value="C:cytoplasm"/>
    <property type="evidence" value="ECO:0007669"/>
    <property type="project" value="TreeGrafter"/>
</dbReference>
<comment type="caution">
    <text evidence="3">The sequence shown here is derived from an EMBL/GenBank/DDBJ whole genome shotgun (WGS) entry which is preliminary data.</text>
</comment>
<evidence type="ECO:0000313" key="4">
    <source>
        <dbReference type="Proteomes" id="UP000316759"/>
    </source>
</evidence>
<dbReference type="InterPro" id="IPR000811">
    <property type="entry name" value="Glyco_trans_35"/>
</dbReference>
<accession>A0A504YEI9</accession>
<organism evidence="3 4">
    <name type="scientific">Fasciola gigantica</name>
    <name type="common">Giant liver fluke</name>
    <dbReference type="NCBI Taxonomy" id="46835"/>
    <lineage>
        <taxon>Eukaryota</taxon>
        <taxon>Metazoa</taxon>
        <taxon>Spiralia</taxon>
        <taxon>Lophotrochozoa</taxon>
        <taxon>Platyhelminthes</taxon>
        <taxon>Trematoda</taxon>
        <taxon>Digenea</taxon>
        <taxon>Plagiorchiida</taxon>
        <taxon>Echinostomata</taxon>
        <taxon>Echinostomatoidea</taxon>
        <taxon>Fasciolidae</taxon>
        <taxon>Fasciola</taxon>
    </lineage>
</organism>
<dbReference type="STRING" id="46835.A0A504YEI9"/>
<proteinExistence type="inferred from homology"/>
<protein>
    <recommendedName>
        <fullName evidence="2">Alpha-1,4 glucan phosphorylase</fullName>
        <ecNumber evidence="2">2.4.1.1</ecNumber>
    </recommendedName>
</protein>
<keyword evidence="2" id="KW-0808">Transferase</keyword>
<dbReference type="GO" id="GO:0008184">
    <property type="term" value="F:glycogen phosphorylase activity"/>
    <property type="evidence" value="ECO:0007669"/>
    <property type="project" value="InterPro"/>
</dbReference>